<name>B4GSD7_DROPE</name>
<dbReference type="Proteomes" id="UP000008744">
    <property type="component" value="Unassembled WGS sequence"/>
</dbReference>
<accession>B4GSD7</accession>
<keyword evidence="3" id="KW-1185">Reference proteome</keyword>
<organism evidence="3">
    <name type="scientific">Drosophila persimilis</name>
    <name type="common">Fruit fly</name>
    <dbReference type="NCBI Taxonomy" id="7234"/>
    <lineage>
        <taxon>Eukaryota</taxon>
        <taxon>Metazoa</taxon>
        <taxon>Ecdysozoa</taxon>
        <taxon>Arthropoda</taxon>
        <taxon>Hexapoda</taxon>
        <taxon>Insecta</taxon>
        <taxon>Pterygota</taxon>
        <taxon>Neoptera</taxon>
        <taxon>Endopterygota</taxon>
        <taxon>Diptera</taxon>
        <taxon>Brachycera</taxon>
        <taxon>Muscomorpha</taxon>
        <taxon>Ephydroidea</taxon>
        <taxon>Drosophilidae</taxon>
        <taxon>Drosophila</taxon>
        <taxon>Sophophora</taxon>
    </lineage>
</organism>
<feature type="region of interest" description="Disordered" evidence="1">
    <location>
        <begin position="74"/>
        <end position="96"/>
    </location>
</feature>
<evidence type="ECO:0000256" key="1">
    <source>
        <dbReference type="SAM" id="MobiDB-lite"/>
    </source>
</evidence>
<evidence type="ECO:0000313" key="3">
    <source>
        <dbReference type="Proteomes" id="UP000008744"/>
    </source>
</evidence>
<gene>
    <name evidence="2" type="primary">Dper\GL26520</name>
    <name evidence="2" type="ORF">Dper_GL26520</name>
</gene>
<evidence type="ECO:0000313" key="2">
    <source>
        <dbReference type="EMBL" id="EDW25296.1"/>
    </source>
</evidence>
<dbReference type="AlphaFoldDB" id="B4GSD7"/>
<sequence>MDTQLKAEILPDSPEQMTLVKEMKRVELQLQNLDRKTLKNKNENVAQHQPVSPRWSRITSTFKCFTRSAGCSNFPSKAGAGPDGQTEAQKGQPVKEEELKSFAVDFDNKDQAPAVGPLAPLMRCRSATPPPLASSQSRCPILMMPIAGRAGGTGATKSSCRVALEGEGHPAEGGNIAGQSGAEGSGQGDEAS</sequence>
<dbReference type="HOGENOM" id="CLU_1416512_0_0_1"/>
<protein>
    <submittedName>
        <fullName evidence="2">GL26520</fullName>
    </submittedName>
</protein>
<feature type="region of interest" description="Disordered" evidence="1">
    <location>
        <begin position="164"/>
        <end position="192"/>
    </location>
</feature>
<feature type="compositionally biased region" description="Gly residues" evidence="1">
    <location>
        <begin position="181"/>
        <end position="192"/>
    </location>
</feature>
<reference evidence="2 3" key="1">
    <citation type="journal article" date="2007" name="Nature">
        <title>Evolution of genes and genomes on the Drosophila phylogeny.</title>
        <authorList>
            <consortium name="Drosophila 12 Genomes Consortium"/>
            <person name="Clark A.G."/>
            <person name="Eisen M.B."/>
            <person name="Smith D.R."/>
            <person name="Bergman C.M."/>
            <person name="Oliver B."/>
            <person name="Markow T.A."/>
            <person name="Kaufman T.C."/>
            <person name="Kellis M."/>
            <person name="Gelbart W."/>
            <person name="Iyer V.N."/>
            <person name="Pollard D.A."/>
            <person name="Sackton T.B."/>
            <person name="Larracuente A.M."/>
            <person name="Singh N.D."/>
            <person name="Abad J.P."/>
            <person name="Abt D.N."/>
            <person name="Adryan B."/>
            <person name="Aguade M."/>
            <person name="Akashi H."/>
            <person name="Anderson W.W."/>
            <person name="Aquadro C.F."/>
            <person name="Ardell D.H."/>
            <person name="Arguello R."/>
            <person name="Artieri C.G."/>
            <person name="Barbash D.A."/>
            <person name="Barker D."/>
            <person name="Barsanti P."/>
            <person name="Batterham P."/>
            <person name="Batzoglou S."/>
            <person name="Begun D."/>
            <person name="Bhutkar A."/>
            <person name="Blanco E."/>
            <person name="Bosak S.A."/>
            <person name="Bradley R.K."/>
            <person name="Brand A.D."/>
            <person name="Brent M.R."/>
            <person name="Brooks A.N."/>
            <person name="Brown R.H."/>
            <person name="Butlin R.K."/>
            <person name="Caggese C."/>
            <person name="Calvi B.R."/>
            <person name="Bernardo de Carvalho A."/>
            <person name="Caspi A."/>
            <person name="Castrezana S."/>
            <person name="Celniker S.E."/>
            <person name="Chang J.L."/>
            <person name="Chapple C."/>
            <person name="Chatterji S."/>
            <person name="Chinwalla A."/>
            <person name="Civetta A."/>
            <person name="Clifton S.W."/>
            <person name="Comeron J.M."/>
            <person name="Costello J.C."/>
            <person name="Coyne J.A."/>
            <person name="Daub J."/>
            <person name="David R.G."/>
            <person name="Delcher A.L."/>
            <person name="Delehaunty K."/>
            <person name="Do C.B."/>
            <person name="Ebling H."/>
            <person name="Edwards K."/>
            <person name="Eickbush T."/>
            <person name="Evans J.D."/>
            <person name="Filipski A."/>
            <person name="Findeiss S."/>
            <person name="Freyhult E."/>
            <person name="Fulton L."/>
            <person name="Fulton R."/>
            <person name="Garcia A.C."/>
            <person name="Gardiner A."/>
            <person name="Garfield D.A."/>
            <person name="Garvin B.E."/>
            <person name="Gibson G."/>
            <person name="Gilbert D."/>
            <person name="Gnerre S."/>
            <person name="Godfrey J."/>
            <person name="Good R."/>
            <person name="Gotea V."/>
            <person name="Gravely B."/>
            <person name="Greenberg A.J."/>
            <person name="Griffiths-Jones S."/>
            <person name="Gross S."/>
            <person name="Guigo R."/>
            <person name="Gustafson E.A."/>
            <person name="Haerty W."/>
            <person name="Hahn M.W."/>
            <person name="Halligan D.L."/>
            <person name="Halpern A.L."/>
            <person name="Halter G.M."/>
            <person name="Han M.V."/>
            <person name="Heger A."/>
            <person name="Hillier L."/>
            <person name="Hinrichs A.S."/>
            <person name="Holmes I."/>
            <person name="Hoskins R.A."/>
            <person name="Hubisz M.J."/>
            <person name="Hultmark D."/>
            <person name="Huntley M.A."/>
            <person name="Jaffe D.B."/>
            <person name="Jagadeeshan S."/>
            <person name="Jeck W.R."/>
            <person name="Johnson J."/>
            <person name="Jones C.D."/>
            <person name="Jordan W.C."/>
            <person name="Karpen G.H."/>
            <person name="Kataoka E."/>
            <person name="Keightley P.D."/>
            <person name="Kheradpour P."/>
            <person name="Kirkness E.F."/>
            <person name="Koerich L.B."/>
            <person name="Kristiansen K."/>
            <person name="Kudrna D."/>
            <person name="Kulathinal R.J."/>
            <person name="Kumar S."/>
            <person name="Kwok R."/>
            <person name="Lander E."/>
            <person name="Langley C.H."/>
            <person name="Lapoint R."/>
            <person name="Lazzaro B.P."/>
            <person name="Lee S.J."/>
            <person name="Levesque L."/>
            <person name="Li R."/>
            <person name="Lin C.F."/>
            <person name="Lin M.F."/>
            <person name="Lindblad-Toh K."/>
            <person name="Llopart A."/>
            <person name="Long M."/>
            <person name="Low L."/>
            <person name="Lozovsky E."/>
            <person name="Lu J."/>
            <person name="Luo M."/>
            <person name="Machado C.A."/>
            <person name="Makalowski W."/>
            <person name="Marzo M."/>
            <person name="Matsuda M."/>
            <person name="Matzkin L."/>
            <person name="McAllister B."/>
            <person name="McBride C.S."/>
            <person name="McKernan B."/>
            <person name="McKernan K."/>
            <person name="Mendez-Lago M."/>
            <person name="Minx P."/>
            <person name="Mollenhauer M.U."/>
            <person name="Montooth K."/>
            <person name="Mount S.M."/>
            <person name="Mu X."/>
            <person name="Myers E."/>
            <person name="Negre B."/>
            <person name="Newfeld S."/>
            <person name="Nielsen R."/>
            <person name="Noor M.A."/>
            <person name="O'Grady P."/>
            <person name="Pachter L."/>
            <person name="Papaceit M."/>
            <person name="Parisi M.J."/>
            <person name="Parisi M."/>
            <person name="Parts L."/>
            <person name="Pedersen J.S."/>
            <person name="Pesole G."/>
            <person name="Phillippy A.M."/>
            <person name="Ponting C.P."/>
            <person name="Pop M."/>
            <person name="Porcelli D."/>
            <person name="Powell J.R."/>
            <person name="Prohaska S."/>
            <person name="Pruitt K."/>
            <person name="Puig M."/>
            <person name="Quesneville H."/>
            <person name="Ram K.R."/>
            <person name="Rand D."/>
            <person name="Rasmussen M.D."/>
            <person name="Reed L.K."/>
            <person name="Reenan R."/>
            <person name="Reily A."/>
            <person name="Remington K.A."/>
            <person name="Rieger T.T."/>
            <person name="Ritchie M.G."/>
            <person name="Robin C."/>
            <person name="Rogers Y.H."/>
            <person name="Rohde C."/>
            <person name="Rozas J."/>
            <person name="Rubenfield M.J."/>
            <person name="Ruiz A."/>
            <person name="Russo S."/>
            <person name="Salzberg S.L."/>
            <person name="Sanchez-Gracia A."/>
            <person name="Saranga D.J."/>
            <person name="Sato H."/>
            <person name="Schaeffer S.W."/>
            <person name="Schatz M.C."/>
            <person name="Schlenke T."/>
            <person name="Schwartz R."/>
            <person name="Segarra C."/>
            <person name="Singh R.S."/>
            <person name="Sirot L."/>
            <person name="Sirota M."/>
            <person name="Sisneros N.B."/>
            <person name="Smith C.D."/>
            <person name="Smith T.F."/>
            <person name="Spieth J."/>
            <person name="Stage D.E."/>
            <person name="Stark A."/>
            <person name="Stephan W."/>
            <person name="Strausberg R.L."/>
            <person name="Strempel S."/>
            <person name="Sturgill D."/>
            <person name="Sutton G."/>
            <person name="Sutton G.G."/>
            <person name="Tao W."/>
            <person name="Teichmann S."/>
            <person name="Tobari Y.N."/>
            <person name="Tomimura Y."/>
            <person name="Tsolas J.M."/>
            <person name="Valente V.L."/>
            <person name="Venter E."/>
            <person name="Venter J.C."/>
            <person name="Vicario S."/>
            <person name="Vieira F.G."/>
            <person name="Vilella A.J."/>
            <person name="Villasante A."/>
            <person name="Walenz B."/>
            <person name="Wang J."/>
            <person name="Wasserman M."/>
            <person name="Watts T."/>
            <person name="Wilson D."/>
            <person name="Wilson R.K."/>
            <person name="Wing R.A."/>
            <person name="Wolfner M.F."/>
            <person name="Wong A."/>
            <person name="Wong G.K."/>
            <person name="Wu C.I."/>
            <person name="Wu G."/>
            <person name="Yamamoto D."/>
            <person name="Yang H.P."/>
            <person name="Yang S.P."/>
            <person name="Yorke J.A."/>
            <person name="Yoshida K."/>
            <person name="Zdobnov E."/>
            <person name="Zhang P."/>
            <person name="Zhang Y."/>
            <person name="Zimin A.V."/>
            <person name="Baldwin J."/>
            <person name="Abdouelleil A."/>
            <person name="Abdulkadir J."/>
            <person name="Abebe A."/>
            <person name="Abera B."/>
            <person name="Abreu J."/>
            <person name="Acer S.C."/>
            <person name="Aftuck L."/>
            <person name="Alexander A."/>
            <person name="An P."/>
            <person name="Anderson E."/>
            <person name="Anderson S."/>
            <person name="Arachi H."/>
            <person name="Azer M."/>
            <person name="Bachantsang P."/>
            <person name="Barry A."/>
            <person name="Bayul T."/>
            <person name="Berlin A."/>
            <person name="Bessette D."/>
            <person name="Bloom T."/>
            <person name="Blye J."/>
            <person name="Boguslavskiy L."/>
            <person name="Bonnet C."/>
            <person name="Boukhgalter B."/>
            <person name="Bourzgui I."/>
            <person name="Brown A."/>
            <person name="Cahill P."/>
            <person name="Channer S."/>
            <person name="Cheshatsang Y."/>
            <person name="Chuda L."/>
            <person name="Citroen M."/>
            <person name="Collymore A."/>
            <person name="Cooke P."/>
            <person name="Costello M."/>
            <person name="D'Aco K."/>
            <person name="Daza R."/>
            <person name="De Haan G."/>
            <person name="DeGray S."/>
            <person name="DeMaso C."/>
            <person name="Dhargay N."/>
            <person name="Dooley K."/>
            <person name="Dooley E."/>
            <person name="Doricent M."/>
            <person name="Dorje P."/>
            <person name="Dorjee K."/>
            <person name="Dupes A."/>
            <person name="Elong R."/>
            <person name="Falk J."/>
            <person name="Farina A."/>
            <person name="Faro S."/>
            <person name="Ferguson D."/>
            <person name="Fisher S."/>
            <person name="Foley C.D."/>
            <person name="Franke A."/>
            <person name="Friedrich D."/>
            <person name="Gadbois L."/>
            <person name="Gearin G."/>
            <person name="Gearin C.R."/>
            <person name="Giannoukos G."/>
            <person name="Goode T."/>
            <person name="Graham J."/>
            <person name="Grandbois E."/>
            <person name="Grewal S."/>
            <person name="Gyaltsen K."/>
            <person name="Hafez N."/>
            <person name="Hagos B."/>
            <person name="Hall J."/>
            <person name="Henson C."/>
            <person name="Hollinger A."/>
            <person name="Honan T."/>
            <person name="Huard M.D."/>
            <person name="Hughes L."/>
            <person name="Hurhula B."/>
            <person name="Husby M.E."/>
            <person name="Kamat A."/>
            <person name="Kanga B."/>
            <person name="Kashin S."/>
            <person name="Khazanovich D."/>
            <person name="Kisner P."/>
            <person name="Lance K."/>
            <person name="Lara M."/>
            <person name="Lee W."/>
            <person name="Lennon N."/>
            <person name="Letendre F."/>
            <person name="LeVine R."/>
            <person name="Lipovsky A."/>
            <person name="Liu X."/>
            <person name="Liu J."/>
            <person name="Liu S."/>
            <person name="Lokyitsang T."/>
            <person name="Lokyitsang Y."/>
            <person name="Lubonja R."/>
            <person name="Lui A."/>
            <person name="MacDonald P."/>
            <person name="Magnisalis V."/>
            <person name="Maru K."/>
            <person name="Matthews C."/>
            <person name="McCusker W."/>
            <person name="McDonough S."/>
            <person name="Mehta T."/>
            <person name="Meldrim J."/>
            <person name="Meneus L."/>
            <person name="Mihai O."/>
            <person name="Mihalev A."/>
            <person name="Mihova T."/>
            <person name="Mittelman R."/>
            <person name="Mlenga V."/>
            <person name="Montmayeur A."/>
            <person name="Mulrain L."/>
            <person name="Navidi A."/>
            <person name="Naylor J."/>
            <person name="Negash T."/>
            <person name="Nguyen T."/>
            <person name="Nguyen N."/>
            <person name="Nicol R."/>
            <person name="Norbu C."/>
            <person name="Norbu N."/>
            <person name="Novod N."/>
            <person name="O'Neill B."/>
            <person name="Osman S."/>
            <person name="Markiewicz E."/>
            <person name="Oyono O.L."/>
            <person name="Patti C."/>
            <person name="Phunkhang P."/>
            <person name="Pierre F."/>
            <person name="Priest M."/>
            <person name="Raghuraman S."/>
            <person name="Rege F."/>
            <person name="Reyes R."/>
            <person name="Rise C."/>
            <person name="Rogov P."/>
            <person name="Ross K."/>
            <person name="Ryan E."/>
            <person name="Settipalli S."/>
            <person name="Shea T."/>
            <person name="Sherpa N."/>
            <person name="Shi L."/>
            <person name="Shih D."/>
            <person name="Sparrow T."/>
            <person name="Spaulding J."/>
            <person name="Stalker J."/>
            <person name="Stange-Thomann N."/>
            <person name="Stavropoulos S."/>
            <person name="Stone C."/>
            <person name="Strader C."/>
            <person name="Tesfaye S."/>
            <person name="Thomson T."/>
            <person name="Thoulutsang Y."/>
            <person name="Thoulutsang D."/>
            <person name="Topham K."/>
            <person name="Topping I."/>
            <person name="Tsamla T."/>
            <person name="Vassiliev H."/>
            <person name="Vo A."/>
            <person name="Wangchuk T."/>
            <person name="Wangdi T."/>
            <person name="Weiand M."/>
            <person name="Wilkinson J."/>
            <person name="Wilson A."/>
            <person name="Yadav S."/>
            <person name="Young G."/>
            <person name="Yu Q."/>
            <person name="Zembek L."/>
            <person name="Zhong D."/>
            <person name="Zimmer A."/>
            <person name="Zwirko Z."/>
            <person name="Jaffe D.B."/>
            <person name="Alvarez P."/>
            <person name="Brockman W."/>
            <person name="Butler J."/>
            <person name="Chin C."/>
            <person name="Gnerre S."/>
            <person name="Grabherr M."/>
            <person name="Kleber M."/>
            <person name="Mauceli E."/>
            <person name="MacCallum I."/>
        </authorList>
    </citation>
    <scope>NUCLEOTIDE SEQUENCE [LARGE SCALE GENOMIC DNA]</scope>
    <source>
        <strain evidence="3">MSH-3 / Tucson 14011-0111.49</strain>
    </source>
</reference>
<proteinExistence type="predicted"/>
<dbReference type="EMBL" id="CH479189">
    <property type="protein sequence ID" value="EDW25296.1"/>
    <property type="molecule type" value="Genomic_DNA"/>
</dbReference>